<gene>
    <name evidence="1" type="ORF">ACFFJD_16770</name>
</gene>
<keyword evidence="2" id="KW-1185">Reference proteome</keyword>
<proteinExistence type="predicted"/>
<reference evidence="1 2" key="1">
    <citation type="submission" date="2024-09" db="EMBL/GenBank/DDBJ databases">
        <authorList>
            <person name="Sun Q."/>
            <person name="Mori K."/>
        </authorList>
    </citation>
    <scope>NUCLEOTIDE SEQUENCE [LARGE SCALE GENOMIC DNA]</scope>
    <source>
        <strain evidence="1 2">CCM 7957</strain>
    </source>
</reference>
<comment type="caution">
    <text evidence="1">The sequence shown here is derived from an EMBL/GenBank/DDBJ whole genome shotgun (WGS) entry which is preliminary data.</text>
</comment>
<sequence length="117" mass="13317">MIGPRNEVTLSNDRTIMKIRHPQGTVLTLEKDEGFEDSDVRWALTAEVPRVEEGQISRARKLKLPGQRSLYLQCNTGPPTWWLPRMKVRRRPGGAECMIGWLRGLVAVRIIAKPTGR</sequence>
<evidence type="ECO:0000313" key="1">
    <source>
        <dbReference type="EMBL" id="MFC0316499.1"/>
    </source>
</evidence>
<dbReference type="Proteomes" id="UP001589783">
    <property type="component" value="Unassembled WGS sequence"/>
</dbReference>
<accession>A0ABV6HD52</accession>
<dbReference type="RefSeq" id="WP_382366248.1">
    <property type="nucleotide sequence ID" value="NZ_JBHLWV010000048.1"/>
</dbReference>
<evidence type="ECO:0000313" key="2">
    <source>
        <dbReference type="Proteomes" id="UP001589783"/>
    </source>
</evidence>
<name>A0ABV6HD52_9ACTN</name>
<organism evidence="1 2">
    <name type="scientific">Gordonia phosphorivorans</name>
    <dbReference type="NCBI Taxonomy" id="1056982"/>
    <lineage>
        <taxon>Bacteria</taxon>
        <taxon>Bacillati</taxon>
        <taxon>Actinomycetota</taxon>
        <taxon>Actinomycetes</taxon>
        <taxon>Mycobacteriales</taxon>
        <taxon>Gordoniaceae</taxon>
        <taxon>Gordonia</taxon>
    </lineage>
</organism>
<protein>
    <submittedName>
        <fullName evidence="1">Uncharacterized protein</fullName>
    </submittedName>
</protein>
<dbReference type="EMBL" id="JBHLWV010000048">
    <property type="protein sequence ID" value="MFC0316499.1"/>
    <property type="molecule type" value="Genomic_DNA"/>
</dbReference>